<evidence type="ECO:0000313" key="3">
    <source>
        <dbReference type="EMBL" id="CAH1423507.1"/>
    </source>
</evidence>
<dbReference type="AlphaFoldDB" id="A0AAU9M9W2"/>
<dbReference type="GO" id="GO:0005737">
    <property type="term" value="C:cytoplasm"/>
    <property type="evidence" value="ECO:0007669"/>
    <property type="project" value="TreeGrafter"/>
</dbReference>
<dbReference type="PANTHER" id="PTHR31807">
    <property type="entry name" value="AUGMIN FAMILY MEMBER"/>
    <property type="match status" value="1"/>
</dbReference>
<gene>
    <name evidence="3" type="ORF">LVIROSA_LOCUS10782</name>
</gene>
<feature type="region of interest" description="Disordered" evidence="2">
    <location>
        <begin position="1"/>
        <end position="219"/>
    </location>
</feature>
<reference evidence="3 4" key="1">
    <citation type="submission" date="2022-01" db="EMBL/GenBank/DDBJ databases">
        <authorList>
            <person name="Xiong W."/>
            <person name="Schranz E."/>
        </authorList>
    </citation>
    <scope>NUCLEOTIDE SEQUENCE [LARGE SCALE GENOMIC DNA]</scope>
</reference>
<comment type="caution">
    <text evidence="3">The sequence shown here is derived from an EMBL/GenBank/DDBJ whole genome shotgun (WGS) entry which is preliminary data.</text>
</comment>
<organism evidence="3 4">
    <name type="scientific">Lactuca virosa</name>
    <dbReference type="NCBI Taxonomy" id="75947"/>
    <lineage>
        <taxon>Eukaryota</taxon>
        <taxon>Viridiplantae</taxon>
        <taxon>Streptophyta</taxon>
        <taxon>Embryophyta</taxon>
        <taxon>Tracheophyta</taxon>
        <taxon>Spermatophyta</taxon>
        <taxon>Magnoliopsida</taxon>
        <taxon>eudicotyledons</taxon>
        <taxon>Gunneridae</taxon>
        <taxon>Pentapetalae</taxon>
        <taxon>asterids</taxon>
        <taxon>campanulids</taxon>
        <taxon>Asterales</taxon>
        <taxon>Asteraceae</taxon>
        <taxon>Cichorioideae</taxon>
        <taxon>Cichorieae</taxon>
        <taxon>Lactucinae</taxon>
        <taxon>Lactuca</taxon>
    </lineage>
</organism>
<feature type="compositionally biased region" description="Low complexity" evidence="2">
    <location>
        <begin position="271"/>
        <end position="286"/>
    </location>
</feature>
<evidence type="ECO:0000256" key="2">
    <source>
        <dbReference type="SAM" id="MobiDB-lite"/>
    </source>
</evidence>
<dbReference type="GO" id="GO:0051225">
    <property type="term" value="P:spindle assembly"/>
    <property type="evidence" value="ECO:0007669"/>
    <property type="project" value="TreeGrafter"/>
</dbReference>
<evidence type="ECO:0000256" key="1">
    <source>
        <dbReference type="ARBA" id="ARBA00010016"/>
    </source>
</evidence>
<dbReference type="GO" id="GO:0008017">
    <property type="term" value="F:microtubule binding"/>
    <property type="evidence" value="ECO:0007669"/>
    <property type="project" value="TreeGrafter"/>
</dbReference>
<protein>
    <recommendedName>
        <fullName evidence="5">QWRF motif-containing protein 3</fullName>
    </recommendedName>
</protein>
<sequence length="520" mass="57892">MTISDNPRLEKSRTVKSRYLSPVSAAEPPQSLPPSPNYNHPLSPNRHHSQKPKSSLKNSTGLLRGVWPSSTPRSSKSHNENISTTATAATTDTASATSTTLADYLGDDRKKDGLGPKFLKQRSCSEFSRFENDPKKQNNLKENHKPIFGGGSMRYTGKFRFPGRSSTSSSPTSSDDGSRGKLTDIMPGRLSVDENALRRRSYSRPRSDHSFSDDSECSDMDSSFISNSLTSYMAPTLSSRKSAMKKVMKKANSLSKWGSSPSRPESPPTPTSTSFSSAKPPTSPSKTGKKNFLHMGLDLIKSKKNGPGCSSPIGSGMGMVETVHQLRIMHGSWMRWRYANARANVVNETLDDKAKKDLLHAWENITKLQQSVLQKRLRLEREKLEMKLNFILHSQMKMLEAWRDMERKHISDVSMTKDCLEGVACKVPLIEGAKMDPQISSISLRHATDLVASVMSMMSFLDPTAHETVSTFKELAKVASQEKLLLEECFEHFRVISTLEIEERSLRCNVIEVASFGDQH</sequence>
<feature type="compositionally biased region" description="Basic and acidic residues" evidence="2">
    <location>
        <begin position="128"/>
        <end position="145"/>
    </location>
</feature>
<dbReference type="PANTHER" id="PTHR31807:SF31">
    <property type="entry name" value="QWRF MOTIF PROTEIN (DUF566)-RELATED"/>
    <property type="match status" value="1"/>
</dbReference>
<proteinExistence type="inferred from homology"/>
<feature type="region of interest" description="Disordered" evidence="2">
    <location>
        <begin position="243"/>
        <end position="290"/>
    </location>
</feature>
<name>A0AAU9M9W2_9ASTR</name>
<keyword evidence="4" id="KW-1185">Reference proteome</keyword>
<accession>A0AAU9M9W2</accession>
<dbReference type="GO" id="GO:0005880">
    <property type="term" value="C:nuclear microtubule"/>
    <property type="evidence" value="ECO:0007669"/>
    <property type="project" value="TreeGrafter"/>
</dbReference>
<comment type="similarity">
    <text evidence="1">Belongs to the QWRF family.</text>
</comment>
<evidence type="ECO:0000313" key="4">
    <source>
        <dbReference type="Proteomes" id="UP001157418"/>
    </source>
</evidence>
<dbReference type="InterPro" id="IPR007573">
    <property type="entry name" value="QWRF"/>
</dbReference>
<feature type="compositionally biased region" description="Polar residues" evidence="2">
    <location>
        <begin position="52"/>
        <end position="61"/>
    </location>
</feature>
<dbReference type="EMBL" id="CAKMRJ010001112">
    <property type="protein sequence ID" value="CAH1423507.1"/>
    <property type="molecule type" value="Genomic_DNA"/>
</dbReference>
<dbReference type="Proteomes" id="UP001157418">
    <property type="component" value="Unassembled WGS sequence"/>
</dbReference>
<evidence type="ECO:0008006" key="5">
    <source>
        <dbReference type="Google" id="ProtNLM"/>
    </source>
</evidence>
<dbReference type="Pfam" id="PF04484">
    <property type="entry name" value="QWRF"/>
    <property type="match status" value="1"/>
</dbReference>
<feature type="compositionally biased region" description="Low complexity" evidence="2">
    <location>
        <begin position="162"/>
        <end position="175"/>
    </location>
</feature>
<feature type="compositionally biased region" description="Low complexity" evidence="2">
    <location>
        <begin position="83"/>
        <end position="100"/>
    </location>
</feature>